<accession>A0A3P6BEB6</accession>
<name>A0A3P6BEB6_BRACM</name>
<dbReference type="InterPro" id="IPR045223">
    <property type="entry name" value="RACK1-like"/>
</dbReference>
<keyword evidence="2" id="KW-0472">Membrane</keyword>
<dbReference type="InterPro" id="IPR015943">
    <property type="entry name" value="WD40/YVTN_repeat-like_dom_sf"/>
</dbReference>
<proteinExistence type="predicted"/>
<keyword evidence="2" id="KW-0812">Transmembrane</keyword>
<feature type="compositionally biased region" description="Low complexity" evidence="1">
    <location>
        <begin position="70"/>
        <end position="92"/>
    </location>
</feature>
<feature type="compositionally biased region" description="Low complexity" evidence="1">
    <location>
        <begin position="24"/>
        <end position="38"/>
    </location>
</feature>
<dbReference type="EMBL" id="LR031575">
    <property type="protein sequence ID" value="VDD03603.1"/>
    <property type="molecule type" value="Genomic_DNA"/>
</dbReference>
<evidence type="ECO:0000256" key="2">
    <source>
        <dbReference type="SAM" id="Phobius"/>
    </source>
</evidence>
<dbReference type="GO" id="GO:0043022">
    <property type="term" value="F:ribosome binding"/>
    <property type="evidence" value="ECO:0007669"/>
    <property type="project" value="InterPro"/>
</dbReference>
<evidence type="ECO:0000256" key="1">
    <source>
        <dbReference type="SAM" id="MobiDB-lite"/>
    </source>
</evidence>
<gene>
    <name evidence="3" type="ORF">BRAA08T33080Z</name>
</gene>
<organism evidence="3">
    <name type="scientific">Brassica campestris</name>
    <name type="common">Field mustard</name>
    <dbReference type="NCBI Taxonomy" id="3711"/>
    <lineage>
        <taxon>Eukaryota</taxon>
        <taxon>Viridiplantae</taxon>
        <taxon>Streptophyta</taxon>
        <taxon>Embryophyta</taxon>
        <taxon>Tracheophyta</taxon>
        <taxon>Spermatophyta</taxon>
        <taxon>Magnoliopsida</taxon>
        <taxon>eudicotyledons</taxon>
        <taxon>Gunneridae</taxon>
        <taxon>Pentapetalae</taxon>
        <taxon>rosids</taxon>
        <taxon>malvids</taxon>
        <taxon>Brassicales</taxon>
        <taxon>Brassicaceae</taxon>
        <taxon>Brassiceae</taxon>
        <taxon>Brassica</taxon>
    </lineage>
</organism>
<reference evidence="3" key="1">
    <citation type="submission" date="2018-11" db="EMBL/GenBank/DDBJ databases">
        <authorList>
            <consortium name="Genoscope - CEA"/>
            <person name="William W."/>
        </authorList>
    </citation>
    <scope>NUCLEOTIDE SEQUENCE</scope>
</reference>
<dbReference type="AlphaFoldDB" id="A0A3P6BEB6"/>
<feature type="transmembrane region" description="Helical" evidence="2">
    <location>
        <begin position="104"/>
        <end position="126"/>
    </location>
</feature>
<keyword evidence="2" id="KW-1133">Transmembrane helix</keyword>
<dbReference type="Gene3D" id="2.130.10.10">
    <property type="entry name" value="YVTN repeat-like/Quinoprotein amine dehydrogenase"/>
    <property type="match status" value="1"/>
</dbReference>
<evidence type="ECO:0000313" key="3">
    <source>
        <dbReference type="EMBL" id="VDD03603.1"/>
    </source>
</evidence>
<dbReference type="GO" id="GO:0045182">
    <property type="term" value="F:translation regulator activity"/>
    <property type="evidence" value="ECO:0007669"/>
    <property type="project" value="InterPro"/>
</dbReference>
<feature type="region of interest" description="Disordered" evidence="1">
    <location>
        <begin position="1"/>
        <end position="98"/>
    </location>
</feature>
<protein>
    <submittedName>
        <fullName evidence="3">Uncharacterized protein</fullName>
    </submittedName>
</protein>
<sequence>MPCLSNNDPKNKPKLRKNNRDMYASPATPTSSKTSSSPLMANSRFPEAGTTSFASGISPPASRLADSSDTPKTSSPWPSRSTTVRSSRPPVTARSSSGTPGGRLFLVTLGMLVLWLCRLMVLCVLVEAKTVFPNRYWLCAATEQGIKIWDLESKSVVEDLKVDLKAEAEKSDGSGTAATKRKVQV</sequence>
<dbReference type="PANTHER" id="PTHR19868">
    <property type="entry name" value="RECEPTOR FOR ACTIVATED PROTEIN KINASE C RACK1"/>
    <property type="match status" value="1"/>
</dbReference>